<name>A0A058Z0F7_FONAL</name>
<dbReference type="EMBL" id="KB932215">
    <property type="protein sequence ID" value="KCV67611.1"/>
    <property type="molecule type" value="Genomic_DNA"/>
</dbReference>
<dbReference type="PANTHER" id="PTHR13707:SF60">
    <property type="entry name" value="ACETATE COA-TRANSFERASE SUBUNIT ALPHA"/>
    <property type="match status" value="1"/>
</dbReference>
<dbReference type="SUPFAM" id="SSF100950">
    <property type="entry name" value="NagB/RpiA/CoA transferase-like"/>
    <property type="match status" value="2"/>
</dbReference>
<organism evidence="5">
    <name type="scientific">Fonticula alba</name>
    <name type="common">Slime mold</name>
    <dbReference type="NCBI Taxonomy" id="691883"/>
    <lineage>
        <taxon>Eukaryota</taxon>
        <taxon>Rotosphaerida</taxon>
        <taxon>Fonticulaceae</taxon>
        <taxon>Fonticula</taxon>
    </lineage>
</organism>
<dbReference type="NCBIfam" id="TIGR02429">
    <property type="entry name" value="pcaI_scoA_fam"/>
    <property type="match status" value="1"/>
</dbReference>
<comment type="similarity">
    <text evidence="1 3">Belongs to the 3-oxoacid CoA-transferase family.</text>
</comment>
<reference evidence="5" key="1">
    <citation type="submission" date="2013-04" db="EMBL/GenBank/DDBJ databases">
        <title>The Genome Sequence of Fonticula alba ATCC 38817.</title>
        <authorList>
            <consortium name="The Broad Institute Genomics Platform"/>
            <person name="Russ C."/>
            <person name="Cuomo C."/>
            <person name="Burger G."/>
            <person name="Gray M.W."/>
            <person name="Holland P.W.H."/>
            <person name="King N."/>
            <person name="Lang F.B.F."/>
            <person name="Roger A.J."/>
            <person name="Ruiz-Trillo I."/>
            <person name="Brown M."/>
            <person name="Walker B."/>
            <person name="Young S."/>
            <person name="Zeng Q."/>
            <person name="Gargeya S."/>
            <person name="Fitzgerald M."/>
            <person name="Haas B."/>
            <person name="Abouelleil A."/>
            <person name="Allen A.W."/>
            <person name="Alvarado L."/>
            <person name="Arachchi H.M."/>
            <person name="Berlin A.M."/>
            <person name="Chapman S.B."/>
            <person name="Gainer-Dewar J."/>
            <person name="Goldberg J."/>
            <person name="Griggs A."/>
            <person name="Gujja S."/>
            <person name="Hansen M."/>
            <person name="Howarth C."/>
            <person name="Imamovic A."/>
            <person name="Ireland A."/>
            <person name="Larimer J."/>
            <person name="McCowan C."/>
            <person name="Murphy C."/>
            <person name="Pearson M."/>
            <person name="Poon T.W."/>
            <person name="Priest M."/>
            <person name="Roberts A."/>
            <person name="Saif S."/>
            <person name="Shea T."/>
            <person name="Sisk P."/>
            <person name="Sykes S."/>
            <person name="Wortman J."/>
            <person name="Nusbaum C."/>
            <person name="Birren B."/>
        </authorList>
    </citation>
    <scope>NUCLEOTIDE SEQUENCE [LARGE SCALE GENOMIC DNA]</scope>
    <source>
        <strain evidence="5">ATCC 38817</strain>
    </source>
</reference>
<comment type="pathway">
    <text evidence="3">Ketone metabolism; succinyl-CoA degradation; acetoacetyl-CoA from succinyl-CoA: step 1/1.</text>
</comment>
<dbReference type="InterPro" id="IPR037171">
    <property type="entry name" value="NagB/RpiA_transferase-like"/>
</dbReference>
<evidence type="ECO:0000256" key="3">
    <source>
        <dbReference type="PIRNR" id="PIRNR000858"/>
    </source>
</evidence>
<dbReference type="eggNOG" id="KOG3822">
    <property type="taxonomic scope" value="Eukaryota"/>
</dbReference>
<dbReference type="PANTHER" id="PTHR13707">
    <property type="entry name" value="KETOACID-COENZYME A TRANSFERASE"/>
    <property type="match status" value="1"/>
</dbReference>
<dbReference type="NCBIfam" id="TIGR02428">
    <property type="entry name" value="pcaJ_scoB_fam"/>
    <property type="match status" value="1"/>
</dbReference>
<evidence type="ECO:0000256" key="1">
    <source>
        <dbReference type="ARBA" id="ARBA00007154"/>
    </source>
</evidence>
<protein>
    <recommendedName>
        <fullName evidence="3">Succinyl-CoA:3-ketoacid-coenzyme A transferase</fullName>
        <ecNumber evidence="3">2.8.3.5</ecNumber>
    </recommendedName>
</protein>
<dbReference type="SMART" id="SM00882">
    <property type="entry name" value="CoA_trans"/>
    <property type="match status" value="2"/>
</dbReference>
<dbReference type="OrthoDB" id="1933379at2759"/>
<keyword evidence="2 3" id="KW-0808">Transferase</keyword>
<dbReference type="UniPathway" id="UPA00929">
    <property type="reaction ID" value="UER00894"/>
</dbReference>
<evidence type="ECO:0000313" key="6">
    <source>
        <dbReference type="Proteomes" id="UP000030693"/>
    </source>
</evidence>
<evidence type="ECO:0000256" key="4">
    <source>
        <dbReference type="PIRSR" id="PIRSR000858-1"/>
    </source>
</evidence>
<dbReference type="PIRSF" id="PIRSF000858">
    <property type="entry name" value="SCOT-t"/>
    <property type="match status" value="1"/>
</dbReference>
<dbReference type="FunFam" id="3.40.1080.10:FF:000001">
    <property type="entry name" value="Succinyl-coa:3-ketoacid-coenzyme a transferase subunit b"/>
    <property type="match status" value="1"/>
</dbReference>
<comment type="catalytic activity">
    <reaction evidence="3">
        <text>a 3-oxo acid + succinyl-CoA = a 3-oxoacyl-CoA + succinate</text>
        <dbReference type="Rhea" id="RHEA:24564"/>
        <dbReference type="ChEBI" id="CHEBI:30031"/>
        <dbReference type="ChEBI" id="CHEBI:35973"/>
        <dbReference type="ChEBI" id="CHEBI:57292"/>
        <dbReference type="ChEBI" id="CHEBI:90726"/>
        <dbReference type="EC" id="2.8.3.5"/>
    </reaction>
</comment>
<dbReference type="InterPro" id="IPR012791">
    <property type="entry name" value="3-oxoacid_CoA-transf_B"/>
</dbReference>
<dbReference type="GeneID" id="20530623"/>
<dbReference type="GO" id="GO:0046952">
    <property type="term" value="P:ketone body catabolic process"/>
    <property type="evidence" value="ECO:0007669"/>
    <property type="project" value="InterPro"/>
</dbReference>
<dbReference type="EC" id="2.8.3.5" evidence="3"/>
<dbReference type="GO" id="GO:0008260">
    <property type="term" value="F:succinyl-CoA:3-oxo-acid CoA-transferase activity"/>
    <property type="evidence" value="ECO:0007669"/>
    <property type="project" value="UniProtKB-EC"/>
</dbReference>
<comment type="function">
    <text evidence="3">Key enzyme for ketone body catabolism. Transfers the CoA moiety from succinate to acetoacetate. Formation of the enzyme-CoA intermediate proceeds via an unstable anhydride species formed between the carboxylate groups of the enzyme and substrate.</text>
</comment>
<keyword evidence="3" id="KW-0496">Mitochondrion</keyword>
<dbReference type="Proteomes" id="UP000030693">
    <property type="component" value="Unassembled WGS sequence"/>
</dbReference>
<dbReference type="RefSeq" id="XP_009497949.1">
    <property type="nucleotide sequence ID" value="XM_009499674.1"/>
</dbReference>
<gene>
    <name evidence="5" type="ORF">H696_05898</name>
</gene>
<dbReference type="OMA" id="VKTMGQI"/>
<feature type="active site" description="5-glutamyl coenzyme A thioester intermediate" evidence="4">
    <location>
        <position position="362"/>
    </location>
</feature>
<dbReference type="InterPro" id="IPR012792">
    <property type="entry name" value="3-oxoacid_CoA-transf_A"/>
</dbReference>
<dbReference type="InterPro" id="IPR014388">
    <property type="entry name" value="3-oxoacid_CoA-transferase"/>
</dbReference>
<dbReference type="Gene3D" id="3.40.1080.10">
    <property type="entry name" value="Glutaconate Coenzyme A-transferase"/>
    <property type="match status" value="2"/>
</dbReference>
<dbReference type="InterPro" id="IPR004165">
    <property type="entry name" value="CoA_trans_fam_I"/>
</dbReference>
<dbReference type="STRING" id="691883.A0A058Z0F7"/>
<proteinExistence type="inferred from homology"/>
<keyword evidence="6" id="KW-1185">Reference proteome</keyword>
<accession>A0A058Z0F7</accession>
<sequence>MIRQALHFSLRSRTPPGALHATASAAFKLAAAPRRHLSTDPCAPPPPTAAENAAYRAPSKVFPNAAATLQGVLKDGQTVLMGGFGVNAIPEHLIDAVQKTGVKDLVVVSNNAGVADFGIGKLMQSRQLRRMIASYVGENKLFEELYMNGELEVELTPQGTLAERLRAAGAGIPAFYTPTGNATLHQRGGIPIKFAAGGGAVEIASEPREVRTFGNRSYVLEHSLPGDVALIKAWKADTLGNLVFRGVTANFNGPCARAARICIAEVEEIVEPGQLDPNEIHVPGIYVHRVFRGDNFIKPIEKLRYHTEKAPATTPAEKMRERIARRAAKELRDGMYVNLGIGMPTRVPNYVPEGVHVLLQSENGCLGLGPYPHPGEEDPDIINAGKESVTLIPGASAFDSAESFGMIRAGKLDITILGGMEVSPRGDLANWVVPGAMVKGMGGAMDLVSSGSRVVVCMEHTTRAGTSKVVPECTLPITGAGVVSRLITELAVFDIDRKQGGFILRELAPGVTLEEVRAKTAAPFRLPEGCSSVPHWEE</sequence>
<dbReference type="Pfam" id="PF01144">
    <property type="entry name" value="CoA_trans"/>
    <property type="match status" value="2"/>
</dbReference>
<evidence type="ECO:0000313" key="5">
    <source>
        <dbReference type="EMBL" id="KCV67611.1"/>
    </source>
</evidence>
<evidence type="ECO:0000256" key="2">
    <source>
        <dbReference type="ARBA" id="ARBA00022679"/>
    </source>
</evidence>
<dbReference type="AlphaFoldDB" id="A0A058Z0F7"/>